<feature type="domain" description="PSP1 C-terminal" evidence="2">
    <location>
        <begin position="257"/>
        <end position="344"/>
    </location>
</feature>
<gene>
    <name evidence="3" type="ORF">TVY486_0803280</name>
</gene>
<dbReference type="Pfam" id="PF04468">
    <property type="entry name" value="PSP1"/>
    <property type="match status" value="1"/>
</dbReference>
<evidence type="ECO:0000313" key="3">
    <source>
        <dbReference type="EMBL" id="CCC49720.1"/>
    </source>
</evidence>
<dbReference type="InterPro" id="IPR007557">
    <property type="entry name" value="PSP1_C"/>
</dbReference>
<dbReference type="PROSITE" id="PS51411">
    <property type="entry name" value="PSP1_C"/>
    <property type="match status" value="1"/>
</dbReference>
<feature type="compositionally biased region" description="Basic and acidic residues" evidence="1">
    <location>
        <begin position="363"/>
        <end position="380"/>
    </location>
</feature>
<protein>
    <recommendedName>
        <fullName evidence="2">PSP1 C-terminal domain-containing protein</fullName>
    </recommendedName>
</protein>
<feature type="region of interest" description="Disordered" evidence="1">
    <location>
        <begin position="355"/>
        <end position="396"/>
    </location>
</feature>
<dbReference type="PANTHER" id="PTHR43830">
    <property type="entry name" value="PROTEIN PSP1"/>
    <property type="match status" value="1"/>
</dbReference>
<evidence type="ECO:0000259" key="2">
    <source>
        <dbReference type="PROSITE" id="PS51411"/>
    </source>
</evidence>
<organism evidence="3">
    <name type="scientific">Trypanosoma vivax (strain Y486)</name>
    <dbReference type="NCBI Taxonomy" id="1055687"/>
    <lineage>
        <taxon>Eukaryota</taxon>
        <taxon>Discoba</taxon>
        <taxon>Euglenozoa</taxon>
        <taxon>Kinetoplastea</taxon>
        <taxon>Metakinetoplastina</taxon>
        <taxon>Trypanosomatida</taxon>
        <taxon>Trypanosomatidae</taxon>
        <taxon>Trypanosoma</taxon>
        <taxon>Duttonella</taxon>
    </lineage>
</organism>
<evidence type="ECO:0000256" key="1">
    <source>
        <dbReference type="SAM" id="MobiDB-lite"/>
    </source>
</evidence>
<dbReference type="PANTHER" id="PTHR43830:SF19">
    <property type="entry name" value="PSP1 C-TERMINAL DOMAIN-CONTAINING PROTEIN"/>
    <property type="match status" value="1"/>
</dbReference>
<dbReference type="EMBL" id="HE573024">
    <property type="protein sequence ID" value="CCC49720.1"/>
    <property type="molecule type" value="Genomic_DNA"/>
</dbReference>
<dbReference type="AlphaFoldDB" id="G0U0W7"/>
<reference evidence="3" key="1">
    <citation type="journal article" date="2012" name="Proc. Natl. Acad. Sci. U.S.A.">
        <title>Antigenic diversity is generated by distinct evolutionary mechanisms in African trypanosome species.</title>
        <authorList>
            <person name="Jackson A.P."/>
            <person name="Berry A."/>
            <person name="Aslett M."/>
            <person name="Allison H.C."/>
            <person name="Burton P."/>
            <person name="Vavrova-Anderson J."/>
            <person name="Brown R."/>
            <person name="Browne H."/>
            <person name="Corton N."/>
            <person name="Hauser H."/>
            <person name="Gamble J."/>
            <person name="Gilderthorp R."/>
            <person name="Marcello L."/>
            <person name="McQuillan J."/>
            <person name="Otto T.D."/>
            <person name="Quail M.A."/>
            <person name="Sanders M.J."/>
            <person name="van Tonder A."/>
            <person name="Ginger M.L."/>
            <person name="Field M.C."/>
            <person name="Barry J.D."/>
            <person name="Hertz-Fowler C."/>
            <person name="Berriman M."/>
        </authorList>
    </citation>
    <scope>NUCLEOTIDE SEQUENCE</scope>
    <source>
        <strain evidence="3">Y486</strain>
    </source>
</reference>
<accession>G0U0W7</accession>
<name>G0U0W7_TRYVY</name>
<dbReference type="InterPro" id="IPR047767">
    <property type="entry name" value="PSP1-like"/>
</dbReference>
<dbReference type="VEuPathDB" id="TriTrypDB:TvY486_0803280"/>
<proteinExistence type="predicted"/>
<sequence>MSGAPLSDCTTGVIQRENMVDSSAIENAKIARIRRHTHNPYCRITLTPVTTIEPHDCTDYSEPTQCTFGFHSVGVLDGALASVCGSGLHDAYNGKCYLTGAYAVPSSCNGQHSVPFARGESRSHEVVPVEADENRDASLGAEHVILLGNSTASRASNGPPVVSQPPKCSNNLYKMYVYGRPKVVRGITCAEVQVELRLGSELFLVEDVPSVFGHALCPEELVGRYVVVEGDRGEDLGRITTVSKEMQHSGLEKQNHPRVLREATAKELESFRSLDELEEGALRFCKAAICSLNMRVPLQVERAVFQFDRKKLTFTYSSDGYVEFKALLRALNRQYQCRIWMHQLNWDMNGKERRQASEISATAKEKADERKQLGHRRDQVTQRNNCAAHSEVSIRP</sequence>
<dbReference type="GO" id="GO:0005737">
    <property type="term" value="C:cytoplasm"/>
    <property type="evidence" value="ECO:0007669"/>
    <property type="project" value="TreeGrafter"/>
</dbReference>
<dbReference type="NCBIfam" id="NF041131">
    <property type="entry name" value="RicT_YaaT_fam"/>
    <property type="match status" value="1"/>
</dbReference>